<dbReference type="Pfam" id="PF02365">
    <property type="entry name" value="NAM"/>
    <property type="match status" value="1"/>
</dbReference>
<dbReference type="SUPFAM" id="SSF101941">
    <property type="entry name" value="NAC domain"/>
    <property type="match status" value="1"/>
</dbReference>
<evidence type="ECO:0000313" key="8">
    <source>
        <dbReference type="Proteomes" id="UP001291623"/>
    </source>
</evidence>
<dbReference type="InterPro" id="IPR036093">
    <property type="entry name" value="NAC_dom_sf"/>
</dbReference>
<evidence type="ECO:0000256" key="3">
    <source>
        <dbReference type="ARBA" id="ARBA00023163"/>
    </source>
</evidence>
<accession>A0AAE1UY84</accession>
<reference evidence="7" key="1">
    <citation type="submission" date="2023-12" db="EMBL/GenBank/DDBJ databases">
        <title>Genome assembly of Anisodus tanguticus.</title>
        <authorList>
            <person name="Wang Y.-J."/>
        </authorList>
    </citation>
    <scope>NUCLEOTIDE SEQUENCE</scope>
    <source>
        <strain evidence="7">KB-2021</strain>
        <tissue evidence="7">Leaf</tissue>
    </source>
</reference>
<keyword evidence="3" id="KW-0804">Transcription</keyword>
<dbReference type="Gene3D" id="2.170.150.80">
    <property type="entry name" value="NAC domain"/>
    <property type="match status" value="1"/>
</dbReference>
<evidence type="ECO:0000259" key="6">
    <source>
        <dbReference type="PROSITE" id="PS51005"/>
    </source>
</evidence>
<evidence type="ECO:0000256" key="4">
    <source>
        <dbReference type="ARBA" id="ARBA00023242"/>
    </source>
</evidence>
<gene>
    <name evidence="7" type="ORF">RND71_036800</name>
</gene>
<keyword evidence="1" id="KW-0805">Transcription regulation</keyword>
<feature type="region of interest" description="Disordered" evidence="5">
    <location>
        <begin position="1"/>
        <end position="23"/>
    </location>
</feature>
<keyword evidence="4" id="KW-0539">Nucleus</keyword>
<feature type="domain" description="NAC" evidence="6">
    <location>
        <begin position="42"/>
        <end position="211"/>
    </location>
</feature>
<organism evidence="7 8">
    <name type="scientific">Anisodus tanguticus</name>
    <dbReference type="NCBI Taxonomy" id="243964"/>
    <lineage>
        <taxon>Eukaryota</taxon>
        <taxon>Viridiplantae</taxon>
        <taxon>Streptophyta</taxon>
        <taxon>Embryophyta</taxon>
        <taxon>Tracheophyta</taxon>
        <taxon>Spermatophyta</taxon>
        <taxon>Magnoliopsida</taxon>
        <taxon>eudicotyledons</taxon>
        <taxon>Gunneridae</taxon>
        <taxon>Pentapetalae</taxon>
        <taxon>asterids</taxon>
        <taxon>lamiids</taxon>
        <taxon>Solanales</taxon>
        <taxon>Solanaceae</taxon>
        <taxon>Solanoideae</taxon>
        <taxon>Hyoscyameae</taxon>
        <taxon>Anisodus</taxon>
    </lineage>
</organism>
<dbReference type="PANTHER" id="PTHR31719:SF179">
    <property type="entry name" value="OS08G0148400 PROTEIN"/>
    <property type="match status" value="1"/>
</dbReference>
<dbReference type="PROSITE" id="PS51005">
    <property type="entry name" value="NAC"/>
    <property type="match status" value="1"/>
</dbReference>
<keyword evidence="8" id="KW-1185">Reference proteome</keyword>
<keyword evidence="2" id="KW-0238">DNA-binding</keyword>
<dbReference type="EMBL" id="JAVYJV010000020">
    <property type="protein sequence ID" value="KAK4343706.1"/>
    <property type="molecule type" value="Genomic_DNA"/>
</dbReference>
<dbReference type="InterPro" id="IPR003441">
    <property type="entry name" value="NAC-dom"/>
</dbReference>
<comment type="caution">
    <text evidence="7">The sequence shown here is derived from an EMBL/GenBank/DDBJ whole genome shotgun (WGS) entry which is preliminary data.</text>
</comment>
<evidence type="ECO:0000256" key="1">
    <source>
        <dbReference type="ARBA" id="ARBA00023015"/>
    </source>
</evidence>
<dbReference type="Proteomes" id="UP001291623">
    <property type="component" value="Unassembled WGS sequence"/>
</dbReference>
<proteinExistence type="predicted"/>
<dbReference type="GO" id="GO:0006355">
    <property type="term" value="P:regulation of DNA-templated transcription"/>
    <property type="evidence" value="ECO:0007669"/>
    <property type="project" value="InterPro"/>
</dbReference>
<evidence type="ECO:0000313" key="7">
    <source>
        <dbReference type="EMBL" id="KAK4343706.1"/>
    </source>
</evidence>
<sequence>MGRASTTKGAKREGKGKQNSTADMRNVDKNCMDIGVIPRLQVLVDGQLCCADEELIIHRLYLKMIDQPFPNQTIHEVDFFFYHPQQLSRKVLSLYLYLTLVKEASFILTEMHLPSQVKEWYFLTPSDKYGQSNRANNDGYWEPCGTDSLIRKDGNLIGYRKTLIYIEEKHEKNRSRAEWLVHEYRLDRSRDVRTGKTSDDMQWVVCKLYKLIAVEEKEATKSAGPNDGVSRKSLTIQGPKKESNIINDEGPSNVLSNDLHPLLDTNPVTATLHSSSILLDQIWSFDKPHTYPWRQHDQGTVLPTPKTEHVERNTLTPASDQGCMIRNAESQPQRDQGTMLLPPLPQNGQRTMLPTSTGPREANSDVFTDKVPSNSLNHDLHPLAASSRGSVIPGGSEKFLRRPTGIFSFDGEWPLYPAFTELSPFDVPFGSLTEDELAFFNMPDPGYPQACENKKEVNK</sequence>
<evidence type="ECO:0000256" key="2">
    <source>
        <dbReference type="ARBA" id="ARBA00023125"/>
    </source>
</evidence>
<evidence type="ECO:0000256" key="5">
    <source>
        <dbReference type="SAM" id="MobiDB-lite"/>
    </source>
</evidence>
<name>A0AAE1UY84_9SOLA</name>
<dbReference type="PANTHER" id="PTHR31719">
    <property type="entry name" value="NAC TRANSCRIPTION FACTOR 56"/>
    <property type="match status" value="1"/>
</dbReference>
<dbReference type="AlphaFoldDB" id="A0AAE1UY84"/>
<dbReference type="GO" id="GO:0003677">
    <property type="term" value="F:DNA binding"/>
    <property type="evidence" value="ECO:0007669"/>
    <property type="project" value="UniProtKB-KW"/>
</dbReference>
<protein>
    <recommendedName>
        <fullName evidence="6">NAC domain-containing protein</fullName>
    </recommendedName>
</protein>